<dbReference type="RefSeq" id="WP_141928088.1">
    <property type="nucleotide sequence ID" value="NZ_BAABCI010000034.1"/>
</dbReference>
<evidence type="ECO:0000256" key="8">
    <source>
        <dbReference type="ARBA" id="ARBA00012016"/>
    </source>
</evidence>
<evidence type="ECO:0000256" key="10">
    <source>
        <dbReference type="ARBA" id="ARBA00022573"/>
    </source>
</evidence>
<comment type="function">
    <text evidence="4">Catalyzes ATP-dependent phosphorylation of adenosylcobinamide and addition of GMP to adenosylcobinamide phosphate.</text>
</comment>
<dbReference type="Gene3D" id="3.40.50.300">
    <property type="entry name" value="P-loop containing nucleotide triphosphate hydrolases"/>
    <property type="match status" value="1"/>
</dbReference>
<evidence type="ECO:0000256" key="3">
    <source>
        <dbReference type="ARBA" id="ARBA00001522"/>
    </source>
</evidence>
<dbReference type="PANTHER" id="PTHR34848">
    <property type="match status" value="1"/>
</dbReference>
<gene>
    <name evidence="18" type="ORF">FB459_1662</name>
</gene>
<evidence type="ECO:0000313" key="19">
    <source>
        <dbReference type="Proteomes" id="UP000320806"/>
    </source>
</evidence>
<evidence type="ECO:0000256" key="14">
    <source>
        <dbReference type="ARBA" id="ARBA00022840"/>
    </source>
</evidence>
<dbReference type="GO" id="GO:0005524">
    <property type="term" value="F:ATP binding"/>
    <property type="evidence" value="ECO:0007669"/>
    <property type="project" value="UniProtKB-KW"/>
</dbReference>
<keyword evidence="10" id="KW-0169">Cobalamin biosynthesis</keyword>
<dbReference type="InterPro" id="IPR027417">
    <property type="entry name" value="P-loop_NTPase"/>
</dbReference>
<proteinExistence type="inferred from homology"/>
<dbReference type="Proteomes" id="UP000320806">
    <property type="component" value="Unassembled WGS sequence"/>
</dbReference>
<dbReference type="SUPFAM" id="SSF52540">
    <property type="entry name" value="P-loop containing nucleoside triphosphate hydrolases"/>
    <property type="match status" value="1"/>
</dbReference>
<comment type="pathway">
    <text evidence="5">Cofactor biosynthesis; adenosylcobalamin biosynthesis; adenosylcobalamin from cob(II)yrinate a,c-diamide: step 6/7.</text>
</comment>
<accession>A0A542EFW3</accession>
<evidence type="ECO:0000256" key="1">
    <source>
        <dbReference type="ARBA" id="ARBA00000312"/>
    </source>
</evidence>
<evidence type="ECO:0000256" key="7">
    <source>
        <dbReference type="ARBA" id="ARBA00007490"/>
    </source>
</evidence>
<sequence>MTTTLVLGGTRSGKAQYARRFLPADGAVTVINAGGEAARSGRAAQIHGPREQVHVSDSWNVTDPLDVTRAILRTRNPVLVDCLGTWVVGLLDEWQTWDDPQQSLERIEQAAYELAALWSDAPYDAVAVSHEAGFSPLSPDPRARVYQECLGRVNTIISQASRRTHVVIAGRVLDLSDAPAIH</sequence>
<comment type="similarity">
    <text evidence="7">Belongs to the CobU/CobP family.</text>
</comment>
<organism evidence="18 19">
    <name type="scientific">Yimella lutea</name>
    <dbReference type="NCBI Taxonomy" id="587872"/>
    <lineage>
        <taxon>Bacteria</taxon>
        <taxon>Bacillati</taxon>
        <taxon>Actinomycetota</taxon>
        <taxon>Actinomycetes</taxon>
        <taxon>Micrococcales</taxon>
        <taxon>Dermacoccaceae</taxon>
        <taxon>Yimella</taxon>
    </lineage>
</organism>
<dbReference type="EC" id="2.7.1.156" evidence="8"/>
<reference evidence="18 19" key="1">
    <citation type="submission" date="2019-06" db="EMBL/GenBank/DDBJ databases">
        <title>Sequencing the genomes of 1000 actinobacteria strains.</title>
        <authorList>
            <person name="Klenk H.-P."/>
        </authorList>
    </citation>
    <scope>NUCLEOTIDE SEQUENCE [LARGE SCALE GENOMIC DNA]</scope>
    <source>
        <strain evidence="18 19">DSM 19828</strain>
    </source>
</reference>
<evidence type="ECO:0000313" key="18">
    <source>
        <dbReference type="EMBL" id="TQJ14215.1"/>
    </source>
</evidence>
<dbReference type="GO" id="GO:0008820">
    <property type="term" value="F:cobinamide phosphate guanylyltransferase activity"/>
    <property type="evidence" value="ECO:0007669"/>
    <property type="project" value="UniProtKB-EC"/>
</dbReference>
<dbReference type="InterPro" id="IPR003203">
    <property type="entry name" value="CobU/CobP"/>
</dbReference>
<keyword evidence="14" id="KW-0067">ATP-binding</keyword>
<dbReference type="PANTHER" id="PTHR34848:SF1">
    <property type="entry name" value="BIFUNCTIONAL ADENOSYLCOBALAMIN BIOSYNTHESIS PROTEIN COBU"/>
    <property type="match status" value="1"/>
</dbReference>
<evidence type="ECO:0000256" key="13">
    <source>
        <dbReference type="ARBA" id="ARBA00022777"/>
    </source>
</evidence>
<comment type="catalytic activity">
    <reaction evidence="3">
        <text>adenosylcob(III)inamide + GTP = adenosylcob(III)inamide phosphate + GDP + H(+)</text>
        <dbReference type="Rhea" id="RHEA:15765"/>
        <dbReference type="ChEBI" id="CHEBI:2480"/>
        <dbReference type="ChEBI" id="CHEBI:15378"/>
        <dbReference type="ChEBI" id="CHEBI:37565"/>
        <dbReference type="ChEBI" id="CHEBI:58189"/>
        <dbReference type="ChEBI" id="CHEBI:58502"/>
        <dbReference type="EC" id="2.7.1.156"/>
    </reaction>
</comment>
<dbReference type="EMBL" id="VFMO01000001">
    <property type="protein sequence ID" value="TQJ14215.1"/>
    <property type="molecule type" value="Genomic_DNA"/>
</dbReference>
<evidence type="ECO:0000256" key="6">
    <source>
        <dbReference type="ARBA" id="ARBA00005159"/>
    </source>
</evidence>
<protein>
    <recommendedName>
        <fullName evidence="16">Adenosylcobinamide kinase</fullName>
        <ecNumber evidence="8">2.7.1.156</ecNumber>
        <ecNumber evidence="9">2.7.7.62</ecNumber>
    </recommendedName>
    <alternativeName>
        <fullName evidence="17">Adenosylcobinamide-phosphate guanylyltransferase</fullName>
    </alternativeName>
</protein>
<dbReference type="EC" id="2.7.7.62" evidence="9"/>
<keyword evidence="12" id="KW-0547">Nucleotide-binding</keyword>
<evidence type="ECO:0000256" key="2">
    <source>
        <dbReference type="ARBA" id="ARBA00000711"/>
    </source>
</evidence>
<keyword evidence="13 18" id="KW-0418">Kinase</keyword>
<evidence type="ECO:0000256" key="4">
    <source>
        <dbReference type="ARBA" id="ARBA00003889"/>
    </source>
</evidence>
<comment type="catalytic activity">
    <reaction evidence="2">
        <text>adenosylcob(III)inamide phosphate + GTP + H(+) = adenosylcob(III)inamide-GDP + diphosphate</text>
        <dbReference type="Rhea" id="RHEA:22712"/>
        <dbReference type="ChEBI" id="CHEBI:15378"/>
        <dbReference type="ChEBI" id="CHEBI:33019"/>
        <dbReference type="ChEBI" id="CHEBI:37565"/>
        <dbReference type="ChEBI" id="CHEBI:58502"/>
        <dbReference type="ChEBI" id="CHEBI:60487"/>
        <dbReference type="EC" id="2.7.7.62"/>
    </reaction>
</comment>
<comment type="catalytic activity">
    <reaction evidence="1">
        <text>adenosylcob(III)inamide + ATP = adenosylcob(III)inamide phosphate + ADP + H(+)</text>
        <dbReference type="Rhea" id="RHEA:15769"/>
        <dbReference type="ChEBI" id="CHEBI:2480"/>
        <dbReference type="ChEBI" id="CHEBI:15378"/>
        <dbReference type="ChEBI" id="CHEBI:30616"/>
        <dbReference type="ChEBI" id="CHEBI:58502"/>
        <dbReference type="ChEBI" id="CHEBI:456216"/>
        <dbReference type="EC" id="2.7.1.156"/>
    </reaction>
</comment>
<comment type="caution">
    <text evidence="18">The sequence shown here is derived from an EMBL/GenBank/DDBJ whole genome shotgun (WGS) entry which is preliminary data.</text>
</comment>
<evidence type="ECO:0000256" key="15">
    <source>
        <dbReference type="ARBA" id="ARBA00023134"/>
    </source>
</evidence>
<evidence type="ECO:0000256" key="11">
    <source>
        <dbReference type="ARBA" id="ARBA00022679"/>
    </source>
</evidence>
<keyword evidence="18" id="KW-0548">Nucleotidyltransferase</keyword>
<dbReference type="OrthoDB" id="9788370at2"/>
<dbReference type="UniPathway" id="UPA00148">
    <property type="reaction ID" value="UER00236"/>
</dbReference>
<evidence type="ECO:0000256" key="17">
    <source>
        <dbReference type="ARBA" id="ARBA00030571"/>
    </source>
</evidence>
<dbReference type="Pfam" id="PF02283">
    <property type="entry name" value="CobU"/>
    <property type="match status" value="1"/>
</dbReference>
<evidence type="ECO:0000256" key="9">
    <source>
        <dbReference type="ARBA" id="ARBA00012523"/>
    </source>
</evidence>
<evidence type="ECO:0000256" key="16">
    <source>
        <dbReference type="ARBA" id="ARBA00029570"/>
    </source>
</evidence>
<keyword evidence="15" id="KW-0342">GTP-binding</keyword>
<dbReference type="GO" id="GO:0043752">
    <property type="term" value="F:adenosylcobinamide kinase activity"/>
    <property type="evidence" value="ECO:0007669"/>
    <property type="project" value="UniProtKB-EC"/>
</dbReference>
<keyword evidence="11 18" id="KW-0808">Transferase</keyword>
<dbReference type="GO" id="GO:0009236">
    <property type="term" value="P:cobalamin biosynthetic process"/>
    <property type="evidence" value="ECO:0007669"/>
    <property type="project" value="UniProtKB-UniPathway"/>
</dbReference>
<name>A0A542EFW3_9MICO</name>
<evidence type="ECO:0000256" key="12">
    <source>
        <dbReference type="ARBA" id="ARBA00022741"/>
    </source>
</evidence>
<keyword evidence="19" id="KW-1185">Reference proteome</keyword>
<dbReference type="AlphaFoldDB" id="A0A542EFW3"/>
<evidence type="ECO:0000256" key="5">
    <source>
        <dbReference type="ARBA" id="ARBA00004692"/>
    </source>
</evidence>
<dbReference type="GO" id="GO:0005525">
    <property type="term" value="F:GTP binding"/>
    <property type="evidence" value="ECO:0007669"/>
    <property type="project" value="UniProtKB-KW"/>
</dbReference>
<comment type="pathway">
    <text evidence="6">Cofactor biosynthesis; adenosylcobalamin biosynthesis; adenosylcobalamin from cob(II)yrinate a,c-diamide: step 5/7.</text>
</comment>